<dbReference type="Pfam" id="PF01285">
    <property type="entry name" value="TEA"/>
    <property type="match status" value="1"/>
</dbReference>
<dbReference type="InterPro" id="IPR038096">
    <property type="entry name" value="TEA/ATTS_sf"/>
</dbReference>
<evidence type="ECO:0000313" key="5">
    <source>
        <dbReference type="Proteomes" id="UP001221142"/>
    </source>
</evidence>
<dbReference type="Gene3D" id="6.10.20.40">
    <property type="entry name" value="TEA/ATTS domain"/>
    <property type="match status" value="1"/>
</dbReference>
<feature type="domain" description="TEA" evidence="3">
    <location>
        <begin position="58"/>
        <end position="118"/>
    </location>
</feature>
<feature type="compositionally biased region" description="Low complexity" evidence="2">
    <location>
        <begin position="133"/>
        <end position="148"/>
    </location>
</feature>
<dbReference type="EMBL" id="JARKIF010000004">
    <property type="protein sequence ID" value="KAJ7642239.1"/>
    <property type="molecule type" value="Genomic_DNA"/>
</dbReference>
<reference evidence="4" key="1">
    <citation type="submission" date="2023-03" db="EMBL/GenBank/DDBJ databases">
        <title>Massive genome expansion in bonnet fungi (Mycena s.s.) driven by repeated elements and novel gene families across ecological guilds.</title>
        <authorList>
            <consortium name="Lawrence Berkeley National Laboratory"/>
            <person name="Harder C.B."/>
            <person name="Miyauchi S."/>
            <person name="Viragh M."/>
            <person name="Kuo A."/>
            <person name="Thoen E."/>
            <person name="Andreopoulos B."/>
            <person name="Lu D."/>
            <person name="Skrede I."/>
            <person name="Drula E."/>
            <person name="Henrissat B."/>
            <person name="Morin E."/>
            <person name="Kohler A."/>
            <person name="Barry K."/>
            <person name="LaButti K."/>
            <person name="Morin E."/>
            <person name="Salamov A."/>
            <person name="Lipzen A."/>
            <person name="Mereny Z."/>
            <person name="Hegedus B."/>
            <person name="Baldrian P."/>
            <person name="Stursova M."/>
            <person name="Weitz H."/>
            <person name="Taylor A."/>
            <person name="Grigoriev I.V."/>
            <person name="Nagy L.G."/>
            <person name="Martin F."/>
            <person name="Kauserud H."/>
        </authorList>
    </citation>
    <scope>NUCLEOTIDE SEQUENCE</scope>
    <source>
        <strain evidence="4">9284</strain>
    </source>
</reference>
<dbReference type="Proteomes" id="UP001221142">
    <property type="component" value="Unassembled WGS sequence"/>
</dbReference>
<gene>
    <name evidence="4" type="ORF">FB45DRAFT_902080</name>
</gene>
<dbReference type="InterPro" id="IPR000818">
    <property type="entry name" value="TEA/ATTS_dom"/>
</dbReference>
<evidence type="ECO:0000256" key="2">
    <source>
        <dbReference type="SAM" id="MobiDB-lite"/>
    </source>
</evidence>
<name>A0AAD7C922_9AGAR</name>
<evidence type="ECO:0000259" key="3">
    <source>
        <dbReference type="Pfam" id="PF01285"/>
    </source>
</evidence>
<evidence type="ECO:0000313" key="4">
    <source>
        <dbReference type="EMBL" id="KAJ7642239.1"/>
    </source>
</evidence>
<dbReference type="GO" id="GO:0003700">
    <property type="term" value="F:DNA-binding transcription factor activity"/>
    <property type="evidence" value="ECO:0007669"/>
    <property type="project" value="InterPro"/>
</dbReference>
<sequence>MSSRRSMAMGRPSSPYRISVSTIADLGRTLTSEEQRIYEDQLELTRRRHYKNVKGGSEAVWPPHLEAVLIQGLYRYVKEYGELGARAVPRNHFLYNFIFAMTNQKRTRKQIASRLQQLGTSSDTRVKDLVRGSLSSSTSMTSPLTHSPNLSSTAPEPTASNWHGRTMRIPVTISARSAPFPSSPPSITIQSRPNSISLRTYAEWAPHTTAVRGMDSTVTLISPLRLASLSDFLVTRNGRAYETLRDENALVPTGINAGQWRYTASIAGSGRWWKQICDDDDETYVKKSRRAEWIILQTIFGEADSRRQCPPVAKFLYSFEPIGRSMPQRNPPSQRAELKIKQESSEGYMIWEPQSGLSNESLGAF</sequence>
<keyword evidence="5" id="KW-1185">Reference proteome</keyword>
<protein>
    <recommendedName>
        <fullName evidence="3">TEA domain-containing protein</fullName>
    </recommendedName>
</protein>
<proteinExistence type="inferred from homology"/>
<dbReference type="AlphaFoldDB" id="A0AAD7C922"/>
<comment type="caution">
    <text evidence="4">The sequence shown here is derived from an EMBL/GenBank/DDBJ whole genome shotgun (WGS) entry which is preliminary data.</text>
</comment>
<evidence type="ECO:0000256" key="1">
    <source>
        <dbReference type="ARBA" id="ARBA00008421"/>
    </source>
</evidence>
<feature type="compositionally biased region" description="Polar residues" evidence="2">
    <location>
        <begin position="149"/>
        <end position="163"/>
    </location>
</feature>
<comment type="similarity">
    <text evidence="1">Belongs to the TEC1 family.</text>
</comment>
<accession>A0AAD7C922</accession>
<organism evidence="4 5">
    <name type="scientific">Roridomyces roridus</name>
    <dbReference type="NCBI Taxonomy" id="1738132"/>
    <lineage>
        <taxon>Eukaryota</taxon>
        <taxon>Fungi</taxon>
        <taxon>Dikarya</taxon>
        <taxon>Basidiomycota</taxon>
        <taxon>Agaricomycotina</taxon>
        <taxon>Agaricomycetes</taxon>
        <taxon>Agaricomycetidae</taxon>
        <taxon>Agaricales</taxon>
        <taxon>Marasmiineae</taxon>
        <taxon>Mycenaceae</taxon>
        <taxon>Roridomyces</taxon>
    </lineage>
</organism>
<feature type="region of interest" description="Disordered" evidence="2">
    <location>
        <begin position="132"/>
        <end position="164"/>
    </location>
</feature>